<dbReference type="Proteomes" id="UP001163046">
    <property type="component" value="Unassembled WGS sequence"/>
</dbReference>
<accession>A0A9W9YUI5</accession>
<proteinExistence type="predicted"/>
<protein>
    <submittedName>
        <fullName evidence="1">Uncharacterized protein</fullName>
    </submittedName>
</protein>
<reference evidence="1" key="1">
    <citation type="submission" date="2023-01" db="EMBL/GenBank/DDBJ databases">
        <title>Genome assembly of the deep-sea coral Lophelia pertusa.</title>
        <authorList>
            <person name="Herrera S."/>
            <person name="Cordes E."/>
        </authorList>
    </citation>
    <scope>NUCLEOTIDE SEQUENCE</scope>
    <source>
        <strain evidence="1">USNM1676648</strain>
        <tissue evidence="1">Polyp</tissue>
    </source>
</reference>
<dbReference type="AlphaFoldDB" id="A0A9W9YUI5"/>
<keyword evidence="2" id="KW-1185">Reference proteome</keyword>
<comment type="caution">
    <text evidence="1">The sequence shown here is derived from an EMBL/GenBank/DDBJ whole genome shotgun (WGS) entry which is preliminary data.</text>
</comment>
<evidence type="ECO:0000313" key="2">
    <source>
        <dbReference type="Proteomes" id="UP001163046"/>
    </source>
</evidence>
<sequence length="173" mass="19353">MQTAHRDYRLLYEAIHPTTATVEPSRLHIVTTVCSITYVKDWTQAVHPTVTTVEPSRLRIVTTVCIPRGHPSYSRDCQAIQTANLDYCLYSIGPSYYETFMHSGHYHYSSGQPALTDPVTTSLTHILTTRGQSSNDLEPDTDIPVRPVQLGYYSASTLEAVHLPSPYISPDDI</sequence>
<organism evidence="1 2">
    <name type="scientific">Desmophyllum pertusum</name>
    <dbReference type="NCBI Taxonomy" id="174260"/>
    <lineage>
        <taxon>Eukaryota</taxon>
        <taxon>Metazoa</taxon>
        <taxon>Cnidaria</taxon>
        <taxon>Anthozoa</taxon>
        <taxon>Hexacorallia</taxon>
        <taxon>Scleractinia</taxon>
        <taxon>Caryophylliina</taxon>
        <taxon>Caryophylliidae</taxon>
        <taxon>Desmophyllum</taxon>
    </lineage>
</organism>
<evidence type="ECO:0000313" key="1">
    <source>
        <dbReference type="EMBL" id="KAJ7369591.1"/>
    </source>
</evidence>
<gene>
    <name evidence="1" type="ORF">OS493_037774</name>
</gene>
<dbReference type="EMBL" id="MU826902">
    <property type="protein sequence ID" value="KAJ7369591.1"/>
    <property type="molecule type" value="Genomic_DNA"/>
</dbReference>
<name>A0A9W9YUI5_9CNID</name>